<dbReference type="SUPFAM" id="SSF56935">
    <property type="entry name" value="Porins"/>
    <property type="match status" value="1"/>
</dbReference>
<reference evidence="2 3" key="1">
    <citation type="submission" date="2017-10" db="EMBL/GenBank/DDBJ databases">
        <title>Genome sequence of Caulobacter mirabilis FWC38.</title>
        <authorList>
            <person name="Fiebig A."/>
            <person name="Crosson S."/>
        </authorList>
    </citation>
    <scope>NUCLEOTIDE SEQUENCE [LARGE SCALE GENOMIC DNA]</scope>
    <source>
        <strain evidence="2 3">FWC 38</strain>
    </source>
</reference>
<gene>
    <name evidence="2" type="ORF">CSW64_20480</name>
</gene>
<organism evidence="2 3">
    <name type="scientific">Caulobacter mirabilis</name>
    <dbReference type="NCBI Taxonomy" id="69666"/>
    <lineage>
        <taxon>Bacteria</taxon>
        <taxon>Pseudomonadati</taxon>
        <taxon>Pseudomonadota</taxon>
        <taxon>Alphaproteobacteria</taxon>
        <taxon>Caulobacterales</taxon>
        <taxon>Caulobacteraceae</taxon>
        <taxon>Caulobacter</taxon>
    </lineage>
</organism>
<proteinExistence type="predicted"/>
<evidence type="ECO:0000256" key="1">
    <source>
        <dbReference type="SAM" id="SignalP"/>
    </source>
</evidence>
<dbReference type="OrthoDB" id="5372286at2"/>
<dbReference type="InterPro" id="IPR032638">
    <property type="entry name" value="Porin_5"/>
</dbReference>
<evidence type="ECO:0000313" key="3">
    <source>
        <dbReference type="Proteomes" id="UP000228945"/>
    </source>
</evidence>
<evidence type="ECO:0008006" key="4">
    <source>
        <dbReference type="Google" id="ProtNLM"/>
    </source>
</evidence>
<dbReference type="Proteomes" id="UP000228945">
    <property type="component" value="Chromosome"/>
</dbReference>
<feature type="chain" id="PRO_5013951357" description="Porin" evidence="1">
    <location>
        <begin position="29"/>
        <end position="529"/>
    </location>
</feature>
<dbReference type="RefSeq" id="WP_099623845.1">
    <property type="nucleotide sequence ID" value="NZ_CP024201.1"/>
</dbReference>
<dbReference type="AlphaFoldDB" id="A0A2D2B2Y0"/>
<dbReference type="KEGG" id="cmb:CSW64_20480"/>
<dbReference type="Pfam" id="PF16930">
    <property type="entry name" value="Porin_5"/>
    <property type="match status" value="1"/>
</dbReference>
<feature type="signal peptide" evidence="1">
    <location>
        <begin position="1"/>
        <end position="28"/>
    </location>
</feature>
<sequence length="529" mass="58061">MSNASFAARLLAGAAGGALLLAAGAAGAQTRPTDPSTLDILQVLVDKGVLTQDDANAVLGEARRRAEERKDVVRVPYVPEALRAEIKEEVKTEVLATARQENWAQPDALPGWLNRISFSGDVRVRGEWRNYGDGNTPLIPNVTEIRNRGGIVESATPPFLATNDGRYRTRVRARFGIDAKVNDSIDAGLRFVSGDISDPVSTNETLSPNFDKIDVGLDRAFVRLTPFRDQPMFRQTSAILGKFDNPFFSTEIMWDRDVQFDGVALTTDVALGDHFSAPHLFGTVGAFPLEEFSSDAPDKTLYAAQFGVGYQPTERMKFRLAGAYYYFDNVQGRFNTLGQRNNDETTPRRVQYGNSLFNVRRDNTKPNTVLFGLASRYEVAALTARAEFRLTDALTMAFDAEGLLNTAFDETALTKRYGVPASSGDKAWHLRGTIGSPRVDDAGQWQLSAGWRHIEADSTLDLFTDSDFGLGGTDQEGFVIKGLVGLSPRMSLEASWYSARTLDLIDPLTGARADSIDTDTAQLDLIVKF</sequence>
<accession>A0A2D2B2Y0</accession>
<dbReference type="EMBL" id="CP024201">
    <property type="protein sequence ID" value="ATQ44597.1"/>
    <property type="molecule type" value="Genomic_DNA"/>
</dbReference>
<protein>
    <recommendedName>
        <fullName evidence="4">Porin</fullName>
    </recommendedName>
</protein>
<keyword evidence="3" id="KW-1185">Reference proteome</keyword>
<keyword evidence="1" id="KW-0732">Signal</keyword>
<evidence type="ECO:0000313" key="2">
    <source>
        <dbReference type="EMBL" id="ATQ44597.1"/>
    </source>
</evidence>
<name>A0A2D2B2Y0_9CAUL</name>